<name>A0ABR0T1K1_9HYPO</name>
<keyword evidence="2" id="KW-1185">Reference proteome</keyword>
<proteinExistence type="predicted"/>
<dbReference type="Proteomes" id="UP001338125">
    <property type="component" value="Unassembled WGS sequence"/>
</dbReference>
<comment type="caution">
    <text evidence="1">The sequence shown here is derived from an EMBL/GenBank/DDBJ whole genome shotgun (WGS) entry which is preliminary data.</text>
</comment>
<protein>
    <recommendedName>
        <fullName evidence="3">F-box domain-containing protein</fullName>
    </recommendedName>
</protein>
<gene>
    <name evidence="1" type="ORF">PT974_00686</name>
</gene>
<evidence type="ECO:0000313" key="1">
    <source>
        <dbReference type="EMBL" id="KAK5998309.1"/>
    </source>
</evidence>
<sequence>MDQFFTPLWDLGSWFGAPTSSEIVDEKPTRSTPFLDIPADVMLLITDQLDAPSALSLAHSCKSLYALNACQHYKQMRAEDQKEFLLLLERDPLGKGTYYCHPCNKLHPFQQTWGPHSESEISKESGVYHCGNRDRFSPIGNAFDLSFTHAKLVMNNHFYGPEYGVPIENLCIEHDERRDATNIHCITSAKILDDELFIQRTYTFTVTDSDVQEFRKCTGARDFRLCEHTSFFSNNSIYRQYVPELQRRPSDGGEGLVACREVPGSCGLCLMDYDITINPSEDGKAWLMTIQAYHQVGSCRSPDDWKWARFTESCRPHLFFPNRPNRRGSIHNPGTVRIRWSDEESQALKAAAEEASKGSGFWSSMFPVGLW</sequence>
<reference evidence="1 2" key="1">
    <citation type="submission" date="2024-01" db="EMBL/GenBank/DDBJ databases">
        <title>Complete genome of Cladobotryum mycophilum ATHUM6906.</title>
        <authorList>
            <person name="Christinaki A.C."/>
            <person name="Myridakis A.I."/>
            <person name="Kouvelis V.N."/>
        </authorList>
    </citation>
    <scope>NUCLEOTIDE SEQUENCE [LARGE SCALE GENOMIC DNA]</scope>
    <source>
        <strain evidence="1 2">ATHUM6906</strain>
    </source>
</reference>
<evidence type="ECO:0008006" key="3">
    <source>
        <dbReference type="Google" id="ProtNLM"/>
    </source>
</evidence>
<organism evidence="1 2">
    <name type="scientific">Cladobotryum mycophilum</name>
    <dbReference type="NCBI Taxonomy" id="491253"/>
    <lineage>
        <taxon>Eukaryota</taxon>
        <taxon>Fungi</taxon>
        <taxon>Dikarya</taxon>
        <taxon>Ascomycota</taxon>
        <taxon>Pezizomycotina</taxon>
        <taxon>Sordariomycetes</taxon>
        <taxon>Hypocreomycetidae</taxon>
        <taxon>Hypocreales</taxon>
        <taxon>Hypocreaceae</taxon>
        <taxon>Cladobotryum</taxon>
    </lineage>
</organism>
<dbReference type="EMBL" id="JAVFKD010000001">
    <property type="protein sequence ID" value="KAK5998309.1"/>
    <property type="molecule type" value="Genomic_DNA"/>
</dbReference>
<evidence type="ECO:0000313" key="2">
    <source>
        <dbReference type="Proteomes" id="UP001338125"/>
    </source>
</evidence>
<accession>A0ABR0T1K1</accession>